<gene>
    <name evidence="1" type="ORF">NGATSA_3027600</name>
</gene>
<protein>
    <submittedName>
        <fullName evidence="1">Uncharacterized protein</fullName>
    </submittedName>
</protein>
<organism evidence="1">
    <name type="scientific">Nannochloropsis gaditana (strain CCMP526)</name>
    <name type="common">Green microalga</name>
    <name type="synonym">Microchloropsis gaditana</name>
    <dbReference type="NCBI Taxonomy" id="1093141"/>
    <lineage>
        <taxon>Eukaryota</taxon>
        <taxon>Sar</taxon>
        <taxon>Stramenopiles</taxon>
        <taxon>Ochrophyta</taxon>
        <taxon>Eustigmatophyceae</taxon>
        <taxon>Eustigmatales</taxon>
        <taxon>Monodopsidaceae</taxon>
        <taxon>Nannochloropsis</taxon>
    </lineage>
</organism>
<reference evidence="1" key="2">
    <citation type="journal article" date="2012" name="Nat. Commun.">
        <title>Draft genome sequence and genetic transformation of the oleaginous alga Nannochloropis gaditana.</title>
        <authorList>
            <person name="Radakovits R."/>
            <person name="Jinkerson R.E."/>
            <person name="Fuerstenberg S.I."/>
            <person name="Tae H."/>
            <person name="Settlage R.E."/>
            <person name="Boore J.L."/>
            <person name="Posewitz M.C."/>
        </authorList>
    </citation>
    <scope>NUCLEOTIDE SEQUENCE</scope>
    <source>
        <strain evidence="1">CCMP526</strain>
    </source>
</reference>
<dbReference type="EMBL" id="JU972432">
    <property type="protein sequence ID" value="AFJ69047.1"/>
    <property type="molecule type" value="mRNA"/>
</dbReference>
<feature type="non-terminal residue" evidence="1">
    <location>
        <position position="120"/>
    </location>
</feature>
<reference evidence="1" key="1">
    <citation type="journal article" date="2012" name="Bioengineered">
        <title>Additional insights into the genome of the oleaginous model alga Nannochloropsis gaditana.</title>
        <authorList>
            <person name="Jinkerson R.E."/>
            <person name="Radakovits R."/>
            <person name="Posewitz M.C."/>
        </authorList>
    </citation>
    <scope>NUCLEOTIDE SEQUENCE</scope>
    <source>
        <strain evidence="1">CCMP526</strain>
    </source>
</reference>
<dbReference type="AlphaFoldDB" id="I2CQ64"/>
<proteinExistence type="evidence at transcript level"/>
<sequence>MPKARVAYDMGLLNGKEFLQARVYALYSALAALDGDYATAREYRNTLEDFLTTTSGVNLYDSRLLSPYSLEANIRVWANSAEAKRALHLPLGAVWKSSEEYQTLAGEALRDDLMVSYAPC</sequence>
<name>I2CQ64_NANGC</name>
<evidence type="ECO:0000313" key="1">
    <source>
        <dbReference type="EMBL" id="AFJ69047.1"/>
    </source>
</evidence>
<accession>I2CQ64</accession>